<feature type="domain" description="Stealth protein CR1 conserved region 1" evidence="5">
    <location>
        <begin position="162"/>
        <end position="189"/>
    </location>
</feature>
<dbReference type="Pfam" id="PF17101">
    <property type="entry name" value="Stealth_CR1"/>
    <property type="match status" value="1"/>
</dbReference>
<protein>
    <submittedName>
        <fullName evidence="6">UDP-glucose 4-epimerase</fullName>
    </submittedName>
</protein>
<sequence length="688" mass="79467">MYLPTENVKRYNKHDYHPRRKVNWLRFTRSATPRRAAFVVALTIVIYLMQRRGPIPIPRSFQSQVFDQLMLTEEQQSHRAEHVKKPLEDTPQKVPLEPFTGSSAFPEYSRYLRLSMEADYLPDIIHIPFEDSVEGVTLAGWEDEWQSEGVFDGDKWGNLEEPKMDFVYTWVNGSDESFRTTMLEYELNSTLNDNEGLWIKAHGVNRYRDWDELRYSIRSIEQYAKKFRNKIQILVNAVKMDEISKQKPTWLAEDHFTKDTVQILSQEDFFTEEAMGCLPTFNSLTIENQIFNTKSDIDRMFALSDDMLLGKPHSASDIYSPLFGPSIGLKSNSYNTINPPSESDAHRFGEKPFLIYTSWLLNRRFGNRKRRGQVHFGHSLSRSLTREAMATFPSPSAKSACKRFRGEEGFQLYSWFATFHYTIERHREALLWSYIMLRSDKDENGNLGWEDRQAIMADLEEGMANEGRTTFRERMYYKVEASLTAAGLDPPKVNLETLWTSLDGPFAIRDLECWEFNVDECLAPGFSSPKSDEHHMSYIFSSATIFDRVAVRDPNCGDCLIKLLLNRVRRGLSPLLPDPATQSSHRKMVIKALKKYQYSVIEPDALFVMVTDAEQVENILINRLVHQGKDRAVGQVCLNDDVALADEDDLVKLRDSISKLFRGLYPEPSPFEKPGDRPLPQDEPVGET</sequence>
<dbReference type="EMBL" id="PDLN01000015">
    <property type="protein sequence ID" value="RDW65216.1"/>
    <property type="molecule type" value="Genomic_DNA"/>
</dbReference>
<dbReference type="Proteomes" id="UP000256328">
    <property type="component" value="Unassembled WGS sequence"/>
</dbReference>
<feature type="region of interest" description="Disordered" evidence="3">
    <location>
        <begin position="664"/>
        <end position="688"/>
    </location>
</feature>
<keyword evidence="7" id="KW-1185">Reference proteome</keyword>
<proteinExistence type="inferred from homology"/>
<dbReference type="InterPro" id="IPR047141">
    <property type="entry name" value="Stealth"/>
</dbReference>
<comment type="caution">
    <text evidence="6">The sequence shown here is derived from an EMBL/GenBank/DDBJ whole genome shotgun (WGS) entry which is preliminary data.</text>
</comment>
<evidence type="ECO:0000256" key="1">
    <source>
        <dbReference type="ARBA" id="ARBA00007583"/>
    </source>
</evidence>
<dbReference type="PANTHER" id="PTHR24045:SF0">
    <property type="entry name" value="N-ACETYLGLUCOSAMINE-1-PHOSPHOTRANSFERASE SUBUNITS ALPHA_BETA"/>
    <property type="match status" value="1"/>
</dbReference>
<evidence type="ECO:0000256" key="2">
    <source>
        <dbReference type="ARBA" id="ARBA00022679"/>
    </source>
</evidence>
<dbReference type="PANTHER" id="PTHR24045">
    <property type="match status" value="1"/>
</dbReference>
<evidence type="ECO:0000313" key="6">
    <source>
        <dbReference type="EMBL" id="RDW65216.1"/>
    </source>
</evidence>
<dbReference type="GO" id="GO:0046835">
    <property type="term" value="P:carbohydrate phosphorylation"/>
    <property type="evidence" value="ECO:0007669"/>
    <property type="project" value="TreeGrafter"/>
</dbReference>
<accession>A0A3D8QTQ0</accession>
<evidence type="ECO:0000313" key="7">
    <source>
        <dbReference type="Proteomes" id="UP000256328"/>
    </source>
</evidence>
<dbReference type="InterPro" id="IPR031358">
    <property type="entry name" value="Stealth_CR1"/>
</dbReference>
<reference evidence="6 7" key="1">
    <citation type="journal article" date="2018" name="IMA Fungus">
        <title>IMA Genome-F 9: Draft genome sequence of Annulohypoxylon stygium, Aspergillus mulundensis, Berkeleyomyces basicola (syn. Thielaviopsis basicola), Ceratocystis smalleyi, two Cercospora beticola strains, Coleophoma cylindrospora, Fusarium fracticaudum, Phialophora cf. hyalina, and Morchella septimelata.</title>
        <authorList>
            <person name="Wingfield B.D."/>
            <person name="Bills G.F."/>
            <person name="Dong Y."/>
            <person name="Huang W."/>
            <person name="Nel W.J."/>
            <person name="Swalarsk-Parry B.S."/>
            <person name="Vaghefi N."/>
            <person name="Wilken P.M."/>
            <person name="An Z."/>
            <person name="de Beer Z.W."/>
            <person name="De Vos L."/>
            <person name="Chen L."/>
            <person name="Duong T.A."/>
            <person name="Gao Y."/>
            <person name="Hammerbacher A."/>
            <person name="Kikkert J.R."/>
            <person name="Li Y."/>
            <person name="Li H."/>
            <person name="Li K."/>
            <person name="Li Q."/>
            <person name="Liu X."/>
            <person name="Ma X."/>
            <person name="Naidoo K."/>
            <person name="Pethybridge S.J."/>
            <person name="Sun J."/>
            <person name="Steenkamp E.T."/>
            <person name="van der Nest M.A."/>
            <person name="van Wyk S."/>
            <person name="Wingfield M.J."/>
            <person name="Xiong C."/>
            <person name="Yue Q."/>
            <person name="Zhang X."/>
        </authorList>
    </citation>
    <scope>NUCLEOTIDE SEQUENCE [LARGE SCALE GENOMIC DNA]</scope>
    <source>
        <strain evidence="6 7">BP5796</strain>
    </source>
</reference>
<evidence type="ECO:0000256" key="3">
    <source>
        <dbReference type="SAM" id="MobiDB-lite"/>
    </source>
</evidence>
<dbReference type="InterPro" id="IPR021520">
    <property type="entry name" value="Stealth_CR2"/>
</dbReference>
<evidence type="ECO:0000259" key="5">
    <source>
        <dbReference type="Pfam" id="PF17101"/>
    </source>
</evidence>
<keyword evidence="2" id="KW-0808">Transferase</keyword>
<dbReference type="GO" id="GO:0005794">
    <property type="term" value="C:Golgi apparatus"/>
    <property type="evidence" value="ECO:0007669"/>
    <property type="project" value="TreeGrafter"/>
</dbReference>
<dbReference type="AlphaFoldDB" id="A0A3D8QTQ0"/>
<dbReference type="Pfam" id="PF11380">
    <property type="entry name" value="Stealth_CR2"/>
    <property type="match status" value="1"/>
</dbReference>
<dbReference type="OrthoDB" id="263283at2759"/>
<feature type="domain" description="Stealth protein CR2 conserved region 2" evidence="4">
    <location>
        <begin position="206"/>
        <end position="320"/>
    </location>
</feature>
<name>A0A3D8QTQ0_9HELO</name>
<comment type="similarity">
    <text evidence="1">Belongs to the stealth family.</text>
</comment>
<dbReference type="GO" id="GO:0003976">
    <property type="term" value="F:UDP-N-acetylglucosamine-lysosomal-enzyme N-acetylglucosaminephosphotransferase activity"/>
    <property type="evidence" value="ECO:0007669"/>
    <property type="project" value="TreeGrafter"/>
</dbReference>
<organism evidence="6 7">
    <name type="scientific">Coleophoma crateriformis</name>
    <dbReference type="NCBI Taxonomy" id="565419"/>
    <lineage>
        <taxon>Eukaryota</taxon>
        <taxon>Fungi</taxon>
        <taxon>Dikarya</taxon>
        <taxon>Ascomycota</taxon>
        <taxon>Pezizomycotina</taxon>
        <taxon>Leotiomycetes</taxon>
        <taxon>Helotiales</taxon>
        <taxon>Dermateaceae</taxon>
        <taxon>Coleophoma</taxon>
    </lineage>
</organism>
<evidence type="ECO:0000259" key="4">
    <source>
        <dbReference type="Pfam" id="PF11380"/>
    </source>
</evidence>
<gene>
    <name evidence="6" type="ORF">BP5796_09908</name>
</gene>